<feature type="domain" description="Ubiquitin-like" evidence="3">
    <location>
        <begin position="6"/>
        <end position="82"/>
    </location>
</feature>
<evidence type="ECO:0000259" key="3">
    <source>
        <dbReference type="PROSITE" id="PS50053"/>
    </source>
</evidence>
<dbReference type="InterPro" id="IPR029071">
    <property type="entry name" value="Ubiquitin-like_domsf"/>
</dbReference>
<sequence>MGKHVIRLRAVLPSRNEVQVEISEDATIKDLKRLVCSKVPGLHPNEIRILQKSMDLNDKGTLEYFRVFDGTKVDVVKKPPATDAPKSTKKPSEVPTKAPPSKAQSTGSPSGSPPTAAAKAKPTTAPVSAASSNRRPARVEETSSASAPTSRPGTATTRAAGASRDSSLRGAGEKRVGDAVRSYDRDDDSSDGEDSAVLDRVARSVAELKRDLQDSSASTVPRRHHDASGAGDPVVEMLQRRNASLEDRLRRSEERCELANQRIQELEQTVRRYQLLMRKVSVSMASAGAL</sequence>
<dbReference type="Pfam" id="PF00240">
    <property type="entry name" value="ubiquitin"/>
    <property type="match status" value="1"/>
</dbReference>
<dbReference type="EMBL" id="HBGF01048029">
    <property type="protein sequence ID" value="CAD9149645.1"/>
    <property type="molecule type" value="Transcribed_RNA"/>
</dbReference>
<gene>
    <name evidence="4" type="ORF">NDES1114_LOCUS32117</name>
</gene>
<feature type="compositionally biased region" description="Low complexity" evidence="2">
    <location>
        <begin position="105"/>
        <end position="132"/>
    </location>
</feature>
<dbReference type="SUPFAM" id="SSF54236">
    <property type="entry name" value="Ubiquitin-like"/>
    <property type="match status" value="1"/>
</dbReference>
<name>A0A7S1W5P4_NEODS</name>
<dbReference type="InterPro" id="IPR000626">
    <property type="entry name" value="Ubiquitin-like_dom"/>
</dbReference>
<organism evidence="4">
    <name type="scientific">Neobodo designis</name>
    <name type="common">Flagellated protozoan</name>
    <name type="synonym">Bodo designis</name>
    <dbReference type="NCBI Taxonomy" id="312471"/>
    <lineage>
        <taxon>Eukaryota</taxon>
        <taxon>Discoba</taxon>
        <taxon>Euglenozoa</taxon>
        <taxon>Kinetoplastea</taxon>
        <taxon>Metakinetoplastina</taxon>
        <taxon>Neobodonida</taxon>
        <taxon>Neobodo</taxon>
    </lineage>
</organism>
<feature type="coiled-coil region" evidence="1">
    <location>
        <begin position="235"/>
        <end position="276"/>
    </location>
</feature>
<protein>
    <recommendedName>
        <fullName evidence="3">Ubiquitin-like domain-containing protein</fullName>
    </recommendedName>
</protein>
<keyword evidence="1" id="KW-0175">Coiled coil</keyword>
<dbReference type="CDD" id="cd17039">
    <property type="entry name" value="Ubl_ubiquitin_like"/>
    <property type="match status" value="1"/>
</dbReference>
<feature type="compositionally biased region" description="Basic and acidic residues" evidence="2">
    <location>
        <begin position="200"/>
        <end position="213"/>
    </location>
</feature>
<evidence type="ECO:0000313" key="4">
    <source>
        <dbReference type="EMBL" id="CAD9149645.1"/>
    </source>
</evidence>
<feature type="compositionally biased region" description="Acidic residues" evidence="2">
    <location>
        <begin position="185"/>
        <end position="196"/>
    </location>
</feature>
<dbReference type="PROSITE" id="PS50053">
    <property type="entry name" value="UBIQUITIN_2"/>
    <property type="match status" value="1"/>
</dbReference>
<dbReference type="Gene3D" id="3.10.20.90">
    <property type="entry name" value="Phosphatidylinositol 3-kinase Catalytic Subunit, Chain A, domain 1"/>
    <property type="match status" value="1"/>
</dbReference>
<evidence type="ECO:0000256" key="1">
    <source>
        <dbReference type="SAM" id="Coils"/>
    </source>
</evidence>
<accession>A0A7S1W5P4</accession>
<dbReference type="SMART" id="SM00213">
    <property type="entry name" value="UBQ"/>
    <property type="match status" value="1"/>
</dbReference>
<feature type="compositionally biased region" description="Low complexity" evidence="2">
    <location>
        <begin position="142"/>
        <end position="163"/>
    </location>
</feature>
<feature type="region of interest" description="Disordered" evidence="2">
    <location>
        <begin position="76"/>
        <end position="235"/>
    </location>
</feature>
<dbReference type="AlphaFoldDB" id="A0A7S1W5P4"/>
<evidence type="ECO:0000256" key="2">
    <source>
        <dbReference type="SAM" id="MobiDB-lite"/>
    </source>
</evidence>
<reference evidence="4" key="1">
    <citation type="submission" date="2021-01" db="EMBL/GenBank/DDBJ databases">
        <authorList>
            <person name="Corre E."/>
            <person name="Pelletier E."/>
            <person name="Niang G."/>
            <person name="Scheremetjew M."/>
            <person name="Finn R."/>
            <person name="Kale V."/>
            <person name="Holt S."/>
            <person name="Cochrane G."/>
            <person name="Meng A."/>
            <person name="Brown T."/>
            <person name="Cohen L."/>
        </authorList>
    </citation>
    <scope>NUCLEOTIDE SEQUENCE</scope>
    <source>
        <strain evidence="4">CCAP 1951/1</strain>
    </source>
</reference>
<feature type="compositionally biased region" description="Basic and acidic residues" evidence="2">
    <location>
        <begin position="171"/>
        <end position="184"/>
    </location>
</feature>
<proteinExistence type="predicted"/>